<dbReference type="AlphaFoldDB" id="A0A6D2JB52"/>
<accession>A0A6D2JB52</accession>
<gene>
    <name evidence="1" type="ORF">MERR_LOCUS26015</name>
</gene>
<dbReference type="OrthoDB" id="1106484at2759"/>
<reference evidence="1" key="1">
    <citation type="submission" date="2020-01" db="EMBL/GenBank/DDBJ databases">
        <authorList>
            <person name="Mishra B."/>
        </authorList>
    </citation>
    <scope>NUCLEOTIDE SEQUENCE [LARGE SCALE GENOMIC DNA]</scope>
</reference>
<sequence>MEPTQGKFEMEKFDGKGDFGMWKFKMMGQLEIQGLLSVIKEDFTIYLKSDKQEEGSEAKVSNKKAAKDLGTCLSDPILRKIMHETTALGMWKALERIYQTKSLP</sequence>
<dbReference type="Proteomes" id="UP000467841">
    <property type="component" value="Unassembled WGS sequence"/>
</dbReference>
<evidence type="ECO:0000313" key="2">
    <source>
        <dbReference type="Proteomes" id="UP000467841"/>
    </source>
</evidence>
<evidence type="ECO:0008006" key="3">
    <source>
        <dbReference type="Google" id="ProtNLM"/>
    </source>
</evidence>
<dbReference type="EMBL" id="CACVBM020001197">
    <property type="protein sequence ID" value="CAA7038780.1"/>
    <property type="molecule type" value="Genomic_DNA"/>
</dbReference>
<protein>
    <recommendedName>
        <fullName evidence="3">Retrotransposon Copia-like N-terminal domain-containing protein</fullName>
    </recommendedName>
</protein>
<dbReference type="Pfam" id="PF14223">
    <property type="entry name" value="Retrotran_gag_2"/>
    <property type="match status" value="1"/>
</dbReference>
<name>A0A6D2JB52_9BRAS</name>
<keyword evidence="2" id="KW-1185">Reference proteome</keyword>
<proteinExistence type="predicted"/>
<comment type="caution">
    <text evidence="1">The sequence shown here is derived from an EMBL/GenBank/DDBJ whole genome shotgun (WGS) entry which is preliminary data.</text>
</comment>
<organism evidence="1 2">
    <name type="scientific">Microthlaspi erraticum</name>
    <dbReference type="NCBI Taxonomy" id="1685480"/>
    <lineage>
        <taxon>Eukaryota</taxon>
        <taxon>Viridiplantae</taxon>
        <taxon>Streptophyta</taxon>
        <taxon>Embryophyta</taxon>
        <taxon>Tracheophyta</taxon>
        <taxon>Spermatophyta</taxon>
        <taxon>Magnoliopsida</taxon>
        <taxon>eudicotyledons</taxon>
        <taxon>Gunneridae</taxon>
        <taxon>Pentapetalae</taxon>
        <taxon>rosids</taxon>
        <taxon>malvids</taxon>
        <taxon>Brassicales</taxon>
        <taxon>Brassicaceae</taxon>
        <taxon>Coluteocarpeae</taxon>
        <taxon>Microthlaspi</taxon>
    </lineage>
</organism>
<evidence type="ECO:0000313" key="1">
    <source>
        <dbReference type="EMBL" id="CAA7038780.1"/>
    </source>
</evidence>